<reference evidence="1 2" key="1">
    <citation type="journal article" date="2015" name="Nat. Commun.">
        <title>Outbred genome sequencing and CRISPR/Cas9 gene editing in butterflies.</title>
        <authorList>
            <person name="Li X."/>
            <person name="Fan D."/>
            <person name="Zhang W."/>
            <person name="Liu G."/>
            <person name="Zhang L."/>
            <person name="Zhao L."/>
            <person name="Fang X."/>
            <person name="Chen L."/>
            <person name="Dong Y."/>
            <person name="Chen Y."/>
            <person name="Ding Y."/>
            <person name="Zhao R."/>
            <person name="Feng M."/>
            <person name="Zhu Y."/>
            <person name="Feng Y."/>
            <person name="Jiang X."/>
            <person name="Zhu D."/>
            <person name="Xiang H."/>
            <person name="Feng X."/>
            <person name="Li S."/>
            <person name="Wang J."/>
            <person name="Zhang G."/>
            <person name="Kronforst M.R."/>
            <person name="Wang W."/>
        </authorList>
    </citation>
    <scope>NUCLEOTIDE SEQUENCE [LARGE SCALE GENOMIC DNA]</scope>
    <source>
        <strain evidence="1">Ya'a_city_454_Pm</strain>
        <tissue evidence="1">Whole body</tissue>
    </source>
</reference>
<dbReference type="Proteomes" id="UP000053240">
    <property type="component" value="Unassembled WGS sequence"/>
</dbReference>
<protein>
    <recommendedName>
        <fullName evidence="3">Metallothionein</fullName>
    </recommendedName>
</protein>
<proteinExistence type="predicted"/>
<sequence>MPCGGCGDNCKCTSSQCCQTCKCDASCSCNCKRTTGGDTGSATTKNQAKFHSDEFQGHITDYIISSLLVVSDSFSRKKVIIAIALFGRAAEAPLPAARAAPVVQAARAAMASLLVANPAARMAAKKYRVN</sequence>
<accession>A0A0N1II10</accession>
<organism evidence="1 2">
    <name type="scientific">Papilio machaon</name>
    <name type="common">Old World swallowtail butterfly</name>
    <dbReference type="NCBI Taxonomy" id="76193"/>
    <lineage>
        <taxon>Eukaryota</taxon>
        <taxon>Metazoa</taxon>
        <taxon>Ecdysozoa</taxon>
        <taxon>Arthropoda</taxon>
        <taxon>Hexapoda</taxon>
        <taxon>Insecta</taxon>
        <taxon>Pterygota</taxon>
        <taxon>Neoptera</taxon>
        <taxon>Endopterygota</taxon>
        <taxon>Lepidoptera</taxon>
        <taxon>Glossata</taxon>
        <taxon>Ditrysia</taxon>
        <taxon>Papilionoidea</taxon>
        <taxon>Papilionidae</taxon>
        <taxon>Papilioninae</taxon>
        <taxon>Papilio</taxon>
    </lineage>
</organism>
<evidence type="ECO:0000313" key="2">
    <source>
        <dbReference type="Proteomes" id="UP000053240"/>
    </source>
</evidence>
<dbReference type="InParanoid" id="A0A0N1II10"/>
<name>A0A0N1II10_PAPMA</name>
<keyword evidence="2" id="KW-1185">Reference proteome</keyword>
<dbReference type="AlphaFoldDB" id="A0A0N1II10"/>
<dbReference type="EMBL" id="KQ459986">
    <property type="protein sequence ID" value="KPJ18827.1"/>
    <property type="molecule type" value="Genomic_DNA"/>
</dbReference>
<evidence type="ECO:0000313" key="1">
    <source>
        <dbReference type="EMBL" id="KPJ18827.1"/>
    </source>
</evidence>
<gene>
    <name evidence="1" type="ORF">RR48_05765</name>
</gene>
<evidence type="ECO:0008006" key="3">
    <source>
        <dbReference type="Google" id="ProtNLM"/>
    </source>
</evidence>